<dbReference type="EMBL" id="ASHX02000001">
    <property type="protein sequence ID" value="OEJ98328.1"/>
    <property type="molecule type" value="Genomic_DNA"/>
</dbReference>
<organism evidence="3 4">
    <name type="scientific">Streptomyces thermolilacinus SPC6</name>
    <dbReference type="NCBI Taxonomy" id="1306406"/>
    <lineage>
        <taxon>Bacteria</taxon>
        <taxon>Bacillati</taxon>
        <taxon>Actinomycetota</taxon>
        <taxon>Actinomycetes</taxon>
        <taxon>Kitasatosporales</taxon>
        <taxon>Streptomycetaceae</taxon>
        <taxon>Streptomyces</taxon>
    </lineage>
</organism>
<proteinExistence type="predicted"/>
<accession>A0A1D3E1A4</accession>
<keyword evidence="2" id="KW-1133">Transmembrane helix</keyword>
<evidence type="ECO:0000256" key="1">
    <source>
        <dbReference type="SAM" id="MobiDB-lite"/>
    </source>
</evidence>
<comment type="caution">
    <text evidence="3">The sequence shown here is derived from an EMBL/GenBank/DDBJ whole genome shotgun (WGS) entry which is preliminary data.</text>
</comment>
<feature type="transmembrane region" description="Helical" evidence="2">
    <location>
        <begin position="201"/>
        <end position="228"/>
    </location>
</feature>
<feature type="transmembrane region" description="Helical" evidence="2">
    <location>
        <begin position="174"/>
        <end position="194"/>
    </location>
</feature>
<feature type="region of interest" description="Disordered" evidence="1">
    <location>
        <begin position="85"/>
        <end position="139"/>
    </location>
</feature>
<evidence type="ECO:0000313" key="4">
    <source>
        <dbReference type="Proteomes" id="UP000095329"/>
    </source>
</evidence>
<dbReference type="Proteomes" id="UP000095329">
    <property type="component" value="Unassembled WGS sequence"/>
</dbReference>
<evidence type="ECO:0000256" key="2">
    <source>
        <dbReference type="SAM" id="Phobius"/>
    </source>
</evidence>
<gene>
    <name evidence="3" type="ORF">J116_023490</name>
</gene>
<keyword evidence="4" id="KW-1185">Reference proteome</keyword>
<keyword evidence="2" id="KW-0812">Transmembrane</keyword>
<evidence type="ECO:0000313" key="3">
    <source>
        <dbReference type="EMBL" id="OEJ98328.1"/>
    </source>
</evidence>
<feature type="transmembrane region" description="Helical" evidence="2">
    <location>
        <begin position="234"/>
        <end position="257"/>
    </location>
</feature>
<dbReference type="eggNOG" id="ENOG5031CKS">
    <property type="taxonomic scope" value="Bacteria"/>
</dbReference>
<feature type="compositionally biased region" description="Low complexity" evidence="1">
    <location>
        <begin position="110"/>
        <end position="132"/>
    </location>
</feature>
<dbReference type="AlphaFoldDB" id="A0A1D3E1A4"/>
<protein>
    <submittedName>
        <fullName evidence="3">Uncharacterized protein</fullName>
    </submittedName>
</protein>
<reference evidence="3 4" key="1">
    <citation type="journal article" date="2013" name="Genome Announc.">
        <title>Genome Sequence of Streptomyces violaceusniger Strain SPC6, a Halotolerant Streptomycete That Exhibits Rapid Growth and Development.</title>
        <authorList>
            <person name="Chen X."/>
            <person name="Zhang B."/>
            <person name="Zhang W."/>
            <person name="Wu X."/>
            <person name="Zhang M."/>
            <person name="Chen T."/>
            <person name="Liu G."/>
            <person name="Dyson P."/>
        </authorList>
    </citation>
    <scope>NUCLEOTIDE SEQUENCE [LARGE SCALE GENOMIC DNA]</scope>
    <source>
        <strain evidence="3 4">SPC6</strain>
    </source>
</reference>
<keyword evidence="2" id="KW-0472">Membrane</keyword>
<sequence>MEEVVALVTQLKDAKAVDSPADEALRAAAVARPLDEVRQLVALLNEAGHTLDENDTTLRAAAVGRPIEDVVQLVGILGTAQGRPLSPDAVAPGAATAGGQAVPQDPCLRPPRSAATTTTATASAPAPTLTSARDNEADGPAQRSGLRWLAAATLFACGVIHLPRDFGALWSGGYADGLVFTIALLCLVLGEWLIVRETVRVWASAAALSICVVAVHGMAGSSGVALLGNSVGHAWAWAGATAVASAMLTALLTGLALMRRQRKPAPRTDST</sequence>
<feature type="transmembrane region" description="Helical" evidence="2">
    <location>
        <begin position="145"/>
        <end position="162"/>
    </location>
</feature>
<dbReference type="STRING" id="1306406.J116_023490"/>
<name>A0A1D3E1A4_9ACTN</name>